<evidence type="ECO:0000256" key="1">
    <source>
        <dbReference type="ARBA" id="ARBA00023015"/>
    </source>
</evidence>
<keyword evidence="1" id="KW-0805">Transcription regulation</keyword>
<dbReference type="SUPFAM" id="SSF46689">
    <property type="entry name" value="Homeodomain-like"/>
    <property type="match status" value="1"/>
</dbReference>
<feature type="DNA-binding region" description="H-T-H motif" evidence="4">
    <location>
        <begin position="31"/>
        <end position="50"/>
    </location>
</feature>
<sequence length="208" mass="23261">MKQEERREQTQHILLEATEELIREKGCSQTTLTDIMKRTGLSKGAIFHYVSGKDELYINVLKAKLAESNERFMNEVNKQGKEKQFEGPMNAIAHGMTKLESRDDISNQILMYLIGKSDQPGIAEIVAGFYRESTATSRNWIETGQEAGVIPKSIDAERTAELFELLSFGLRVRGLIGAKSDVFGTKEYEDFIIGILQPGEAGKGGRSR</sequence>
<organism evidence="6">
    <name type="scientific">Paenibacillus ihbetae</name>
    <dbReference type="NCBI Taxonomy" id="1870820"/>
    <lineage>
        <taxon>Bacteria</taxon>
        <taxon>Bacillati</taxon>
        <taxon>Bacillota</taxon>
        <taxon>Bacilli</taxon>
        <taxon>Bacillales</taxon>
        <taxon>Paenibacillaceae</taxon>
        <taxon>Paenibacillus</taxon>
    </lineage>
</organism>
<dbReference type="Gene3D" id="1.10.357.10">
    <property type="entry name" value="Tetracycline Repressor, domain 2"/>
    <property type="match status" value="1"/>
</dbReference>
<feature type="domain" description="HTH tetR-type" evidence="5">
    <location>
        <begin position="8"/>
        <end position="68"/>
    </location>
</feature>
<dbReference type="RefSeq" id="WP_099476574.1">
    <property type="nucleotide sequence ID" value="NZ_CP016809.1"/>
</dbReference>
<dbReference type="AlphaFoldDB" id="A0A1B2DUX7"/>
<dbReference type="InterPro" id="IPR036271">
    <property type="entry name" value="Tet_transcr_reg_TetR-rel_C_sf"/>
</dbReference>
<dbReference type="InterPro" id="IPR001647">
    <property type="entry name" value="HTH_TetR"/>
</dbReference>
<evidence type="ECO:0000256" key="4">
    <source>
        <dbReference type="PROSITE-ProRule" id="PRU00335"/>
    </source>
</evidence>
<protein>
    <submittedName>
        <fullName evidence="6">TetR family transcriptional regulator</fullName>
    </submittedName>
</protein>
<dbReference type="InterPro" id="IPR009057">
    <property type="entry name" value="Homeodomain-like_sf"/>
</dbReference>
<name>A0A1B2DUX7_9BACL</name>
<gene>
    <name evidence="6" type="ORF">BBD41_02275</name>
</gene>
<dbReference type="PANTHER" id="PTHR47506">
    <property type="entry name" value="TRANSCRIPTIONAL REGULATORY PROTEIN"/>
    <property type="match status" value="1"/>
</dbReference>
<evidence type="ECO:0000256" key="2">
    <source>
        <dbReference type="ARBA" id="ARBA00023125"/>
    </source>
</evidence>
<dbReference type="Pfam" id="PF00440">
    <property type="entry name" value="TetR_N"/>
    <property type="match status" value="1"/>
</dbReference>
<dbReference type="EMBL" id="CP016809">
    <property type="protein sequence ID" value="ANY71497.1"/>
    <property type="molecule type" value="Genomic_DNA"/>
</dbReference>
<keyword evidence="3" id="KW-0804">Transcription</keyword>
<dbReference type="PRINTS" id="PR00455">
    <property type="entry name" value="HTHTETR"/>
</dbReference>
<accession>A0A1B2DUX7</accession>
<evidence type="ECO:0000259" key="5">
    <source>
        <dbReference type="PROSITE" id="PS50977"/>
    </source>
</evidence>
<proteinExistence type="predicted"/>
<dbReference type="PANTHER" id="PTHR47506:SF1">
    <property type="entry name" value="HTH-TYPE TRANSCRIPTIONAL REGULATOR YJDC"/>
    <property type="match status" value="1"/>
</dbReference>
<keyword evidence="2 4" id="KW-0238">DNA-binding</keyword>
<evidence type="ECO:0000256" key="3">
    <source>
        <dbReference type="ARBA" id="ARBA00023163"/>
    </source>
</evidence>
<dbReference type="KEGG" id="pib:BBD41_02275"/>
<dbReference type="GO" id="GO:0003677">
    <property type="term" value="F:DNA binding"/>
    <property type="evidence" value="ECO:0007669"/>
    <property type="project" value="UniProtKB-UniRule"/>
</dbReference>
<evidence type="ECO:0000313" key="6">
    <source>
        <dbReference type="EMBL" id="ANY71497.1"/>
    </source>
</evidence>
<dbReference type="SUPFAM" id="SSF48498">
    <property type="entry name" value="Tetracyclin repressor-like, C-terminal domain"/>
    <property type="match status" value="1"/>
</dbReference>
<dbReference type="PROSITE" id="PS50977">
    <property type="entry name" value="HTH_TETR_2"/>
    <property type="match status" value="1"/>
</dbReference>
<reference evidence="6" key="1">
    <citation type="submission" date="2016-08" db="EMBL/GenBank/DDBJ databases">
        <title>Complete Genome Seqeunce of Paenibacillus sp. nov. IHBB 9852 from high altitute lake of Indian trans-Himalayas.</title>
        <authorList>
            <person name="Kiran S."/>
            <person name="Swarnkar M.K."/>
            <person name="Rana A."/>
            <person name="Tewari R."/>
            <person name="Gulati A."/>
        </authorList>
    </citation>
    <scope>NUCLEOTIDE SEQUENCE [LARGE SCALE GENOMIC DNA]</scope>
    <source>
        <strain evidence="6">IHBB 9852</strain>
    </source>
</reference>